<dbReference type="EC" id="3.5.1.2" evidence="2 5"/>
<sequence length="334" mass="36407">MKIVITLLVLLTMGITEVNAQKKAKPIDFNAVINEAYSLFKNEKGGKNADYIPFLDKVNSDMYGIVIVTKEGQVYQVGENKFEFGIESIEKVFTLCMAMEIYGDSVILDKIGANQTGLPFNSVPAIELDGKRPSNPLVNAGAMATTSLLTSHFGHAEAWDKVNAYFAKFAGRNLTVLDELYKSEAATNAHNQAIAMLLKSYGYMYDDPLYACDFYTKQCSYGVNTRDLGIMAGTLANGGVNPVTKERLIKEKYVPKVLAIMGTTGLYETTGEWMFKVGLPSKSGVGGGIISVVPGRYAIAVFSPPLDKAGNSVRAQMAIQYISDKLDANIYSDK</sequence>
<feature type="binding site" evidence="5">
    <location>
        <position position="267"/>
    </location>
    <ligand>
        <name>substrate</name>
    </ligand>
</feature>
<keyword evidence="6" id="KW-0732">Signal</keyword>
<evidence type="ECO:0000256" key="3">
    <source>
        <dbReference type="ARBA" id="ARBA00022801"/>
    </source>
</evidence>
<dbReference type="HAMAP" id="MF_00313">
    <property type="entry name" value="Glutaminase"/>
    <property type="match status" value="1"/>
</dbReference>
<feature type="chain" id="PRO_5011726917" description="Glutaminase" evidence="6">
    <location>
        <begin position="21"/>
        <end position="334"/>
    </location>
</feature>
<dbReference type="NCBIfam" id="NF009020">
    <property type="entry name" value="PRK12356.1"/>
    <property type="match status" value="1"/>
</dbReference>
<dbReference type="InterPro" id="IPR012338">
    <property type="entry name" value="Beta-lactam/transpept-like"/>
</dbReference>
<evidence type="ECO:0000313" key="8">
    <source>
        <dbReference type="Proteomes" id="UP000199310"/>
    </source>
</evidence>
<organism evidence="7 8">
    <name type="scientific">Chitinophaga arvensicola</name>
    <dbReference type="NCBI Taxonomy" id="29529"/>
    <lineage>
        <taxon>Bacteria</taxon>
        <taxon>Pseudomonadati</taxon>
        <taxon>Bacteroidota</taxon>
        <taxon>Chitinophagia</taxon>
        <taxon>Chitinophagales</taxon>
        <taxon>Chitinophagaceae</taxon>
        <taxon>Chitinophaga</taxon>
    </lineage>
</organism>
<proteinExistence type="inferred from homology"/>
<feature type="binding site" evidence="5">
    <location>
        <position position="184"/>
    </location>
    <ligand>
        <name>substrate</name>
    </ligand>
</feature>
<evidence type="ECO:0000256" key="2">
    <source>
        <dbReference type="ARBA" id="ARBA00012918"/>
    </source>
</evidence>
<evidence type="ECO:0000256" key="4">
    <source>
        <dbReference type="ARBA" id="ARBA00049534"/>
    </source>
</evidence>
<dbReference type="GO" id="GO:0006537">
    <property type="term" value="P:glutamate biosynthetic process"/>
    <property type="evidence" value="ECO:0007669"/>
    <property type="project" value="TreeGrafter"/>
</dbReference>
<dbReference type="NCBIfam" id="TIGR03814">
    <property type="entry name" value="Gln_ase"/>
    <property type="match status" value="1"/>
</dbReference>
<feature type="signal peptide" evidence="6">
    <location>
        <begin position="1"/>
        <end position="20"/>
    </location>
</feature>
<name>A0A1I0QHS6_9BACT</name>
<evidence type="ECO:0000256" key="1">
    <source>
        <dbReference type="ARBA" id="ARBA00011076"/>
    </source>
</evidence>
<dbReference type="GO" id="GO:0004359">
    <property type="term" value="F:glutaminase activity"/>
    <property type="evidence" value="ECO:0007669"/>
    <property type="project" value="UniProtKB-UniRule"/>
</dbReference>
<protein>
    <recommendedName>
        <fullName evidence="2 5">Glutaminase</fullName>
        <ecNumber evidence="2 5">3.5.1.2</ecNumber>
    </recommendedName>
</protein>
<dbReference type="Proteomes" id="UP000199310">
    <property type="component" value="Unassembled WGS sequence"/>
</dbReference>
<feature type="binding site" evidence="5">
    <location>
        <position position="139"/>
    </location>
    <ligand>
        <name>substrate</name>
    </ligand>
</feature>
<comment type="similarity">
    <text evidence="1 5">Belongs to the glutaminase family.</text>
</comment>
<feature type="binding site" evidence="5">
    <location>
        <position position="88"/>
    </location>
    <ligand>
        <name>substrate</name>
    </ligand>
</feature>
<gene>
    <name evidence="5" type="primary">glsA</name>
    <name evidence="7" type="ORF">SAMN04488122_1479</name>
</gene>
<keyword evidence="8" id="KW-1185">Reference proteome</keyword>
<dbReference type="Pfam" id="PF04960">
    <property type="entry name" value="Glutaminase"/>
    <property type="match status" value="1"/>
</dbReference>
<comment type="subunit">
    <text evidence="5">Homotetramer.</text>
</comment>
<evidence type="ECO:0000256" key="6">
    <source>
        <dbReference type="SAM" id="SignalP"/>
    </source>
</evidence>
<dbReference type="EMBL" id="FOJG01000001">
    <property type="protein sequence ID" value="SEW26542.1"/>
    <property type="molecule type" value="Genomic_DNA"/>
</dbReference>
<keyword evidence="3 5" id="KW-0378">Hydrolase</keyword>
<dbReference type="PANTHER" id="PTHR12544:SF48">
    <property type="entry name" value="GLUTAMINASE 1"/>
    <property type="match status" value="1"/>
</dbReference>
<comment type="catalytic activity">
    <reaction evidence="4 5">
        <text>L-glutamine + H2O = L-glutamate + NH4(+)</text>
        <dbReference type="Rhea" id="RHEA:15889"/>
        <dbReference type="ChEBI" id="CHEBI:15377"/>
        <dbReference type="ChEBI" id="CHEBI:28938"/>
        <dbReference type="ChEBI" id="CHEBI:29985"/>
        <dbReference type="ChEBI" id="CHEBI:58359"/>
        <dbReference type="EC" id="3.5.1.2"/>
    </reaction>
</comment>
<feature type="binding site" evidence="5">
    <location>
        <position position="285"/>
    </location>
    <ligand>
        <name>substrate</name>
    </ligand>
</feature>
<dbReference type="Gene3D" id="3.40.710.10">
    <property type="entry name" value="DD-peptidase/beta-lactamase superfamily"/>
    <property type="match status" value="1"/>
</dbReference>
<evidence type="ECO:0000313" key="7">
    <source>
        <dbReference type="EMBL" id="SEW26542.1"/>
    </source>
</evidence>
<dbReference type="PANTHER" id="PTHR12544">
    <property type="entry name" value="GLUTAMINASE"/>
    <property type="match status" value="1"/>
</dbReference>
<dbReference type="GO" id="GO:0006543">
    <property type="term" value="P:L-glutamine catabolic process"/>
    <property type="evidence" value="ECO:0007669"/>
    <property type="project" value="TreeGrafter"/>
</dbReference>
<evidence type="ECO:0000256" key="5">
    <source>
        <dbReference type="HAMAP-Rule" id="MF_00313"/>
    </source>
</evidence>
<feature type="binding site" evidence="5">
    <location>
        <position position="191"/>
    </location>
    <ligand>
        <name>substrate</name>
    </ligand>
</feature>
<keyword evidence="5" id="KW-0007">Acetylation</keyword>
<dbReference type="SUPFAM" id="SSF56601">
    <property type="entry name" value="beta-lactamase/transpeptidase-like"/>
    <property type="match status" value="1"/>
</dbReference>
<dbReference type="InterPro" id="IPR015868">
    <property type="entry name" value="Glutaminase"/>
</dbReference>
<dbReference type="RefSeq" id="WP_218150289.1">
    <property type="nucleotide sequence ID" value="NZ_FOJG01000001.1"/>
</dbReference>
<dbReference type="STRING" id="29529.SAMN04488122_1479"/>
<feature type="binding site" evidence="5">
    <location>
        <position position="215"/>
    </location>
    <ligand>
        <name>substrate</name>
    </ligand>
</feature>
<dbReference type="AlphaFoldDB" id="A0A1I0QHS6"/>
<accession>A0A1I0QHS6</accession>
<reference evidence="8" key="1">
    <citation type="submission" date="2016-10" db="EMBL/GenBank/DDBJ databases">
        <authorList>
            <person name="Varghese N."/>
            <person name="Submissions S."/>
        </authorList>
    </citation>
    <scope>NUCLEOTIDE SEQUENCE [LARGE SCALE GENOMIC DNA]</scope>
    <source>
        <strain evidence="8">DSM 3695</strain>
    </source>
</reference>